<gene>
    <name evidence="2" type="ORF">SAMN05421799_10270</name>
</gene>
<keyword evidence="1" id="KW-0472">Membrane</keyword>
<dbReference type="NCBIfam" id="NF033218">
    <property type="entry name" value="anchor_AmaP"/>
    <property type="match status" value="1"/>
</dbReference>
<dbReference type="EMBL" id="FTOO01000002">
    <property type="protein sequence ID" value="SIS63070.1"/>
    <property type="molecule type" value="Genomic_DNA"/>
</dbReference>
<organism evidence="2 3">
    <name type="scientific">Alicyclobacillus vulcanalis</name>
    <dbReference type="NCBI Taxonomy" id="252246"/>
    <lineage>
        <taxon>Bacteria</taxon>
        <taxon>Bacillati</taxon>
        <taxon>Bacillota</taxon>
        <taxon>Bacilli</taxon>
        <taxon>Bacillales</taxon>
        <taxon>Alicyclobacillaceae</taxon>
        <taxon>Alicyclobacillus</taxon>
    </lineage>
</organism>
<keyword evidence="3" id="KW-1185">Reference proteome</keyword>
<accession>A0A1N7KNN4</accession>
<name>A0A1N7KNN4_9BACL</name>
<keyword evidence="1" id="KW-1133">Transmembrane helix</keyword>
<evidence type="ECO:0000256" key="1">
    <source>
        <dbReference type="SAM" id="Phobius"/>
    </source>
</evidence>
<reference evidence="3" key="1">
    <citation type="submission" date="2017-01" db="EMBL/GenBank/DDBJ databases">
        <authorList>
            <person name="Varghese N."/>
            <person name="Submissions S."/>
        </authorList>
    </citation>
    <scope>NUCLEOTIDE SEQUENCE [LARGE SCALE GENOMIC DNA]</scope>
    <source>
        <strain evidence="3">DSM 16176</strain>
    </source>
</reference>
<dbReference type="OrthoDB" id="1716040at2"/>
<proteinExistence type="predicted"/>
<evidence type="ECO:0000313" key="2">
    <source>
        <dbReference type="EMBL" id="SIS63070.1"/>
    </source>
</evidence>
<protein>
    <recommendedName>
        <fullName evidence="4">Alkaline shock response membrane anchor protein AmaP</fullName>
    </recommendedName>
</protein>
<dbReference type="Proteomes" id="UP000186156">
    <property type="component" value="Unassembled WGS sequence"/>
</dbReference>
<keyword evidence="1" id="KW-0812">Transmembrane</keyword>
<dbReference type="STRING" id="252246.SAMN05421799_10270"/>
<sequence>MSIGDRFLLFLLSLIGLVLGVLLALVGGQVISVTWAASELTAQPWNVVSLVVGVVAALLSIRFLVYRSRRRGQGVPAESVLLAGDHGQIRISYETLRQLANRRGSQLKGAESFDSRVRQGREGVLIACWMQVLPDVDIAALSREAQAAVKEYVEQTAGVQVERVMVHVVELAQSGRAGKAWNGA</sequence>
<dbReference type="RefSeq" id="WP_076344845.1">
    <property type="nucleotide sequence ID" value="NZ_FTOO01000002.1"/>
</dbReference>
<dbReference type="AlphaFoldDB" id="A0A1N7KNN4"/>
<evidence type="ECO:0000313" key="3">
    <source>
        <dbReference type="Proteomes" id="UP000186156"/>
    </source>
</evidence>
<evidence type="ECO:0008006" key="4">
    <source>
        <dbReference type="Google" id="ProtNLM"/>
    </source>
</evidence>
<feature type="transmembrane region" description="Helical" evidence="1">
    <location>
        <begin position="46"/>
        <end position="65"/>
    </location>
</feature>